<organism evidence="4 5">
    <name type="scientific">Ramlibacter cellulosilyticus</name>
    <dbReference type="NCBI Taxonomy" id="2764187"/>
    <lineage>
        <taxon>Bacteria</taxon>
        <taxon>Pseudomonadati</taxon>
        <taxon>Pseudomonadota</taxon>
        <taxon>Betaproteobacteria</taxon>
        <taxon>Burkholderiales</taxon>
        <taxon>Comamonadaceae</taxon>
        <taxon>Ramlibacter</taxon>
    </lineage>
</organism>
<evidence type="ECO:0000313" key="5">
    <source>
        <dbReference type="Proteomes" id="UP000608513"/>
    </source>
</evidence>
<keyword evidence="2" id="KW-0564">Palmitate</keyword>
<dbReference type="Gene3D" id="1.20.1600.10">
    <property type="entry name" value="Outer membrane efflux proteins (OEP)"/>
    <property type="match status" value="1"/>
</dbReference>
<dbReference type="Proteomes" id="UP000608513">
    <property type="component" value="Unassembled WGS sequence"/>
</dbReference>
<dbReference type="GO" id="GO:0015562">
    <property type="term" value="F:efflux transmembrane transporter activity"/>
    <property type="evidence" value="ECO:0007669"/>
    <property type="project" value="InterPro"/>
</dbReference>
<evidence type="ECO:0000256" key="1">
    <source>
        <dbReference type="ARBA" id="ARBA00007613"/>
    </source>
</evidence>
<dbReference type="InterPro" id="IPR010131">
    <property type="entry name" value="MdtP/NodT-like"/>
</dbReference>
<feature type="coiled-coil region" evidence="3">
    <location>
        <begin position="422"/>
        <end position="449"/>
    </location>
</feature>
<evidence type="ECO:0000256" key="3">
    <source>
        <dbReference type="SAM" id="Coils"/>
    </source>
</evidence>
<dbReference type="GO" id="GO:0005886">
    <property type="term" value="C:plasma membrane"/>
    <property type="evidence" value="ECO:0007669"/>
    <property type="project" value="UniProtKB-SubCell"/>
</dbReference>
<dbReference type="AlphaFoldDB" id="A0A923MPR4"/>
<reference evidence="4" key="1">
    <citation type="submission" date="2020-08" db="EMBL/GenBank/DDBJ databases">
        <title>Ramlibacter sp. USB13 16S ribosomal RNA gene genome sequencing and assembly.</title>
        <authorList>
            <person name="Kang M."/>
        </authorList>
    </citation>
    <scope>NUCLEOTIDE SEQUENCE</scope>
    <source>
        <strain evidence="4">USB13</strain>
    </source>
</reference>
<keyword evidence="2" id="KW-0732">Signal</keyword>
<dbReference type="InterPro" id="IPR003423">
    <property type="entry name" value="OMP_efflux"/>
</dbReference>
<dbReference type="NCBIfam" id="TIGR01845">
    <property type="entry name" value="outer_NodT"/>
    <property type="match status" value="1"/>
</dbReference>
<comment type="subcellular location">
    <subcellularLocation>
        <location evidence="2">Cell membrane</location>
        <topology evidence="2">Lipid-anchor</topology>
    </subcellularLocation>
</comment>
<keyword evidence="3" id="KW-0175">Coiled coil</keyword>
<dbReference type="PROSITE" id="PS51257">
    <property type="entry name" value="PROKAR_LIPOPROTEIN"/>
    <property type="match status" value="1"/>
</dbReference>
<dbReference type="Pfam" id="PF02321">
    <property type="entry name" value="OEP"/>
    <property type="match status" value="2"/>
</dbReference>
<dbReference type="RefSeq" id="WP_187075011.1">
    <property type="nucleotide sequence ID" value="NZ_JACORT010000001.1"/>
</dbReference>
<gene>
    <name evidence="4" type="ORF">H8N03_05090</name>
</gene>
<protein>
    <submittedName>
        <fullName evidence="4">Efflux transporter outer membrane subunit</fullName>
    </submittedName>
</protein>
<dbReference type="PANTHER" id="PTHR30203">
    <property type="entry name" value="OUTER MEMBRANE CATION EFFLUX PROTEIN"/>
    <property type="match status" value="1"/>
</dbReference>
<dbReference type="PANTHER" id="PTHR30203:SF33">
    <property type="entry name" value="BLR4455 PROTEIN"/>
    <property type="match status" value="1"/>
</dbReference>
<evidence type="ECO:0000256" key="2">
    <source>
        <dbReference type="RuleBase" id="RU362097"/>
    </source>
</evidence>
<sequence>MKKIALLPLVGALLLAGCATTLPELPAEPPPPAQFKQDIRWTTAAPAEAQHRGEWWKAFADPQLETLVQRAAVANTSVREAAARVAQARALVRAANAERLPQVGIGAGVDRGTGTDSAGRSGPFTVYNAGVQLAYEPDLFGRATGRRDAASLDASAREALLQSTRLAVQAETAQTYLALRALDVERALVRETVEAYSGTLRLTQRRHQAGDVAELDVVRVEAEVAATEAEALAIDRQRAALEHALAVLIGEAASDFNLPVAQWTTALPTIPAGVPATVLARRPDVAAAQASLLAAQARVGVAEAAWFPGIALTGAGGFASADLGDLFRWSARAWGVGALLSLPIFDGGRRKAGIEDAKAQLEEALASHRGQVLVAFREVEDQLAALHLLHQQSLAQGRAVDAALRATRLSDTRYRNGLVSQLELLDARRSELRNRRQALQVRAAQFQATVSLVRALGGGWGEPPTQVAAGGP</sequence>
<feature type="signal peptide" evidence="2">
    <location>
        <begin position="1"/>
        <end position="21"/>
    </location>
</feature>
<dbReference type="Gene3D" id="2.20.200.10">
    <property type="entry name" value="Outer membrane efflux proteins (OEP)"/>
    <property type="match status" value="1"/>
</dbReference>
<comment type="caution">
    <text evidence="4">The sequence shown here is derived from an EMBL/GenBank/DDBJ whole genome shotgun (WGS) entry which is preliminary data.</text>
</comment>
<keyword evidence="2" id="KW-0449">Lipoprotein</keyword>
<comment type="similarity">
    <text evidence="1 2">Belongs to the outer membrane factor (OMF) (TC 1.B.17) family.</text>
</comment>
<keyword evidence="2" id="KW-0472">Membrane</keyword>
<evidence type="ECO:0000313" key="4">
    <source>
        <dbReference type="EMBL" id="MBC5782309.1"/>
    </source>
</evidence>
<accession>A0A923MPR4</accession>
<feature type="chain" id="PRO_5038169029" evidence="2">
    <location>
        <begin position="22"/>
        <end position="472"/>
    </location>
</feature>
<name>A0A923MPR4_9BURK</name>
<dbReference type="SUPFAM" id="SSF56954">
    <property type="entry name" value="Outer membrane efflux proteins (OEP)"/>
    <property type="match status" value="1"/>
</dbReference>
<dbReference type="EMBL" id="JACORT010000001">
    <property type="protein sequence ID" value="MBC5782309.1"/>
    <property type="molecule type" value="Genomic_DNA"/>
</dbReference>
<keyword evidence="2" id="KW-0812">Transmembrane</keyword>
<proteinExistence type="inferred from homology"/>
<keyword evidence="5" id="KW-1185">Reference proteome</keyword>
<keyword evidence="2" id="KW-1134">Transmembrane beta strand</keyword>